<evidence type="ECO:0000313" key="2">
    <source>
        <dbReference type="EMBL" id="CDM66553.1"/>
    </source>
</evidence>
<organism evidence="2 3">
    <name type="scientific">Pyrinomonas methylaliphatogenes</name>
    <dbReference type="NCBI Taxonomy" id="454194"/>
    <lineage>
        <taxon>Bacteria</taxon>
        <taxon>Pseudomonadati</taxon>
        <taxon>Acidobacteriota</taxon>
        <taxon>Blastocatellia</taxon>
        <taxon>Blastocatellales</taxon>
        <taxon>Pyrinomonadaceae</taxon>
        <taxon>Pyrinomonas</taxon>
    </lineage>
</organism>
<proteinExistence type="predicted"/>
<reference evidence="2 3" key="2">
    <citation type="submission" date="2015-01" db="EMBL/GenBank/DDBJ databases">
        <title>Complete genome sequence of Pyrinomonas methylaliphatogenes type strain K22T.</title>
        <authorList>
            <person name="Lee K.C.Y."/>
            <person name="Power J.F."/>
            <person name="Dunfield P.F."/>
            <person name="Morgan X.C."/>
            <person name="Huttenhower C."/>
            <person name="Stott M.B."/>
        </authorList>
    </citation>
    <scope>NUCLEOTIDE SEQUENCE [LARGE SCALE GENOMIC DNA]</scope>
    <source>
        <strain evidence="2 3">K22</strain>
    </source>
</reference>
<reference evidence="2 3" key="1">
    <citation type="submission" date="2013-12" db="EMBL/GenBank/DDBJ databases">
        <authorList>
            <person name="Stott M."/>
        </authorList>
    </citation>
    <scope>NUCLEOTIDE SEQUENCE [LARGE SCALE GENOMIC DNA]</scope>
    <source>
        <strain evidence="2 3">K22</strain>
    </source>
</reference>
<sequence>MGSVVNDGLRIEMRNCCAFHPSNPAYAQCSACARPLCPACDHRVRGFPYCQDCIVAGVELLRQRRASQRHPITAYTKVSPFGAMLLSFIVPGLGAAYNGQTAKALVHFVIFASLFQLATATNGAPIFVFGGIGIWFYAALDAYRTARLIRAGLLPDTESDAIARHLIAHPVAWGITLLCLGTLFLLQTVFGWLLQMRIILPSVLIVLGTYLIYDRWKRGRRAGESRFDWSAPPSITEDRTMRFDRELGRGVRDEIKARDGY</sequence>
<evidence type="ECO:0008006" key="4">
    <source>
        <dbReference type="Google" id="ProtNLM"/>
    </source>
</evidence>
<protein>
    <recommendedName>
        <fullName evidence="4">B box-type domain-containing protein</fullName>
    </recommendedName>
</protein>
<keyword evidence="1" id="KW-1133">Transmembrane helix</keyword>
<dbReference type="Proteomes" id="UP000031518">
    <property type="component" value="Unassembled WGS sequence"/>
</dbReference>
<dbReference type="EMBL" id="CBXV010000008">
    <property type="protein sequence ID" value="CDM66553.1"/>
    <property type="molecule type" value="Genomic_DNA"/>
</dbReference>
<keyword evidence="1" id="KW-0472">Membrane</keyword>
<dbReference type="AlphaFoldDB" id="A0A0B6WZ68"/>
<evidence type="ECO:0000256" key="1">
    <source>
        <dbReference type="SAM" id="Phobius"/>
    </source>
</evidence>
<feature type="transmembrane region" description="Helical" evidence="1">
    <location>
        <begin position="78"/>
        <end position="97"/>
    </location>
</feature>
<feature type="transmembrane region" description="Helical" evidence="1">
    <location>
        <begin position="166"/>
        <end position="186"/>
    </location>
</feature>
<keyword evidence="1" id="KW-0812">Transmembrane</keyword>
<keyword evidence="3" id="KW-1185">Reference proteome</keyword>
<feature type="transmembrane region" description="Helical" evidence="1">
    <location>
        <begin position="192"/>
        <end position="213"/>
    </location>
</feature>
<accession>A0A0B6WZ68</accession>
<gene>
    <name evidence="2" type="ORF">PYK22_02584</name>
</gene>
<feature type="transmembrane region" description="Helical" evidence="1">
    <location>
        <begin position="126"/>
        <end position="146"/>
    </location>
</feature>
<name>A0A0B6WZ68_9BACT</name>
<dbReference type="STRING" id="454194.PYK22_02584"/>
<evidence type="ECO:0000313" key="3">
    <source>
        <dbReference type="Proteomes" id="UP000031518"/>
    </source>
</evidence>